<dbReference type="Pfam" id="PF08012">
    <property type="entry name" value="DUF1702"/>
    <property type="match status" value="1"/>
</dbReference>
<organism evidence="2 3">
    <name type="scientific">Streptomyces spectabilis</name>
    <dbReference type="NCBI Taxonomy" id="68270"/>
    <lineage>
        <taxon>Bacteria</taxon>
        <taxon>Bacillati</taxon>
        <taxon>Actinomycetota</taxon>
        <taxon>Actinomycetes</taxon>
        <taxon>Kitasatosporales</taxon>
        <taxon>Streptomycetaceae</taxon>
        <taxon>Streptomyces</taxon>
    </lineage>
</organism>
<dbReference type="EMBL" id="JACHJD010000001">
    <property type="protein sequence ID" value="MBB5101025.1"/>
    <property type="molecule type" value="Genomic_DNA"/>
</dbReference>
<gene>
    <name evidence="2" type="ORF">FHS40_000078</name>
</gene>
<dbReference type="AlphaFoldDB" id="A0A7W8AM75"/>
<evidence type="ECO:0008006" key="4">
    <source>
        <dbReference type="Google" id="ProtNLM"/>
    </source>
</evidence>
<reference evidence="2 3" key="1">
    <citation type="submission" date="2020-08" db="EMBL/GenBank/DDBJ databases">
        <title>Genomic Encyclopedia of Type Strains, Phase III (KMG-III): the genomes of soil and plant-associated and newly described type strains.</title>
        <authorList>
            <person name="Whitman W."/>
        </authorList>
    </citation>
    <scope>NUCLEOTIDE SEQUENCE [LARGE SCALE GENOMIC DNA]</scope>
    <source>
        <strain evidence="2 3">CECT 3146</strain>
    </source>
</reference>
<accession>A0A7W8AM75</accession>
<dbReference type="Proteomes" id="UP000549009">
    <property type="component" value="Unassembled WGS sequence"/>
</dbReference>
<evidence type="ECO:0000313" key="2">
    <source>
        <dbReference type="EMBL" id="MBB5101025.1"/>
    </source>
</evidence>
<evidence type="ECO:0000256" key="1">
    <source>
        <dbReference type="SAM" id="MobiDB-lite"/>
    </source>
</evidence>
<feature type="region of interest" description="Disordered" evidence="1">
    <location>
        <begin position="313"/>
        <end position="355"/>
    </location>
</feature>
<protein>
    <recommendedName>
        <fullName evidence="4">DUF1702 family protein</fullName>
    </recommendedName>
</protein>
<name>A0A7W8AM75_STRST</name>
<proteinExistence type="predicted"/>
<evidence type="ECO:0000313" key="3">
    <source>
        <dbReference type="Proteomes" id="UP000549009"/>
    </source>
</evidence>
<keyword evidence="3" id="KW-1185">Reference proteome</keyword>
<comment type="caution">
    <text evidence="2">The sequence shown here is derived from an EMBL/GenBank/DDBJ whole genome shotgun (WGS) entry which is preliminary data.</text>
</comment>
<sequence>MNQALLRKRGFPERDPQAKACLEMAGRSFIEGFGVAAQSSTAVEATATLARIDGIRRGFAFEGAAMAMAIRDALPLGHRHHVADLLEAADDHIYMIHVGVGWSLARLPRPLRRAATVGLTDPTLTWLALDGYGFHQAFFHTDKYVRRQYIDPAPPLPMGAHAGYAPRAIDQGIGRALWFVAGADPNRALRLIEAFPPQRHEDLFAGLGLATTYAGGASRDEIEELAKRVGRHRPALAQGSVFAAEARTHAHITQPHTENAVQAITGLHVTEAAAIATQTRPSGHTVDGQLSFEVWRRRIMQRWATEARFSLDPPLHSSAQSRAAVGDGGNVSAAAETDSLSKPRQPGIDRAKGGS</sequence>
<dbReference type="InterPro" id="IPR012964">
    <property type="entry name" value="DUF1702"/>
</dbReference>